<name>A0A167HHM6_CALVF</name>
<dbReference type="EMBL" id="KV417320">
    <property type="protein sequence ID" value="KZO91638.1"/>
    <property type="molecule type" value="Genomic_DNA"/>
</dbReference>
<organism evidence="1 2">
    <name type="scientific">Calocera viscosa (strain TUFC12733)</name>
    <dbReference type="NCBI Taxonomy" id="1330018"/>
    <lineage>
        <taxon>Eukaryota</taxon>
        <taxon>Fungi</taxon>
        <taxon>Dikarya</taxon>
        <taxon>Basidiomycota</taxon>
        <taxon>Agaricomycotina</taxon>
        <taxon>Dacrymycetes</taxon>
        <taxon>Dacrymycetales</taxon>
        <taxon>Dacrymycetaceae</taxon>
        <taxon>Calocera</taxon>
    </lineage>
</organism>
<dbReference type="AlphaFoldDB" id="A0A167HHM6"/>
<evidence type="ECO:0000313" key="2">
    <source>
        <dbReference type="Proteomes" id="UP000076738"/>
    </source>
</evidence>
<gene>
    <name evidence="1" type="ORF">CALVIDRAFT_339896</name>
</gene>
<protein>
    <submittedName>
        <fullName evidence="1">Uncharacterized protein</fullName>
    </submittedName>
</protein>
<sequence>MGDSCTVGRHGREILMGRVLERLRALLRAGADRQLQASGSRKKVVGCGEVEDCQRCELAADAEAKASACADGDGRPARHPGGLNPSLARGLLRDEARRGRACVVYARPWSGLRSCFTLSFVPCRIRAAGWDCLRVKMRRCKCRLRLWTEKGGGVSLLPDLDSKGWMGESLSGGTVRSCACPRVLLASRKR</sequence>
<accession>A0A167HHM6</accession>
<evidence type="ECO:0000313" key="1">
    <source>
        <dbReference type="EMBL" id="KZO91638.1"/>
    </source>
</evidence>
<reference evidence="1 2" key="1">
    <citation type="journal article" date="2016" name="Mol. Biol. Evol.">
        <title>Comparative Genomics of Early-Diverging Mushroom-Forming Fungi Provides Insights into the Origins of Lignocellulose Decay Capabilities.</title>
        <authorList>
            <person name="Nagy L.G."/>
            <person name="Riley R."/>
            <person name="Tritt A."/>
            <person name="Adam C."/>
            <person name="Daum C."/>
            <person name="Floudas D."/>
            <person name="Sun H."/>
            <person name="Yadav J.S."/>
            <person name="Pangilinan J."/>
            <person name="Larsson K.H."/>
            <person name="Matsuura K."/>
            <person name="Barry K."/>
            <person name="Labutti K."/>
            <person name="Kuo R."/>
            <person name="Ohm R.A."/>
            <person name="Bhattacharya S.S."/>
            <person name="Shirouzu T."/>
            <person name="Yoshinaga Y."/>
            <person name="Martin F.M."/>
            <person name="Grigoriev I.V."/>
            <person name="Hibbett D.S."/>
        </authorList>
    </citation>
    <scope>NUCLEOTIDE SEQUENCE [LARGE SCALE GENOMIC DNA]</scope>
    <source>
        <strain evidence="1 2">TUFC12733</strain>
    </source>
</reference>
<keyword evidence="2" id="KW-1185">Reference proteome</keyword>
<proteinExistence type="predicted"/>
<dbReference type="Proteomes" id="UP000076738">
    <property type="component" value="Unassembled WGS sequence"/>
</dbReference>